<accession>A0A918GU98</accession>
<reference evidence="6" key="1">
    <citation type="journal article" date="2014" name="Int. J. Syst. Evol. Microbiol.">
        <title>Complete genome sequence of Corynebacterium casei LMG S-19264T (=DSM 44701T), isolated from a smear-ripened cheese.</title>
        <authorList>
            <consortium name="US DOE Joint Genome Institute (JGI-PGF)"/>
            <person name="Walter F."/>
            <person name="Albersmeier A."/>
            <person name="Kalinowski J."/>
            <person name="Ruckert C."/>
        </authorList>
    </citation>
    <scope>NUCLEOTIDE SEQUENCE</scope>
    <source>
        <strain evidence="6">JCM 3276</strain>
    </source>
</reference>
<evidence type="ECO:0000259" key="5">
    <source>
        <dbReference type="Pfam" id="PF00135"/>
    </source>
</evidence>
<reference evidence="6" key="2">
    <citation type="submission" date="2020-09" db="EMBL/GenBank/DDBJ databases">
        <authorList>
            <person name="Sun Q."/>
            <person name="Ohkuma M."/>
        </authorList>
    </citation>
    <scope>NUCLEOTIDE SEQUENCE</scope>
    <source>
        <strain evidence="6">JCM 3276</strain>
    </source>
</reference>
<dbReference type="PROSITE" id="PS00122">
    <property type="entry name" value="CARBOXYLESTERASE_B_1"/>
    <property type="match status" value="1"/>
</dbReference>
<keyword evidence="7" id="KW-1185">Reference proteome</keyword>
<evidence type="ECO:0000256" key="2">
    <source>
        <dbReference type="ARBA" id="ARBA00022801"/>
    </source>
</evidence>
<proteinExistence type="inferred from homology"/>
<dbReference type="EC" id="3.1.1.-" evidence="3"/>
<dbReference type="Gene3D" id="3.40.50.1820">
    <property type="entry name" value="alpha/beta hydrolase"/>
    <property type="match status" value="1"/>
</dbReference>
<feature type="compositionally biased region" description="Low complexity" evidence="4">
    <location>
        <begin position="49"/>
        <end position="61"/>
    </location>
</feature>
<feature type="signal peptide" evidence="3">
    <location>
        <begin position="1"/>
        <end position="25"/>
    </location>
</feature>
<protein>
    <recommendedName>
        <fullName evidence="3">Carboxylic ester hydrolase</fullName>
        <ecNumber evidence="3">3.1.1.-</ecNumber>
    </recommendedName>
</protein>
<evidence type="ECO:0000313" key="6">
    <source>
        <dbReference type="EMBL" id="GGS58420.1"/>
    </source>
</evidence>
<dbReference type="Pfam" id="PF00135">
    <property type="entry name" value="COesterase"/>
    <property type="match status" value="1"/>
</dbReference>
<comment type="caution">
    <text evidence="6">The sequence shown here is derived from an EMBL/GenBank/DDBJ whole genome shotgun (WGS) entry which is preliminary data.</text>
</comment>
<name>A0A918GU98_9PSEU</name>
<dbReference type="SUPFAM" id="SSF53474">
    <property type="entry name" value="alpha/beta-Hydrolases"/>
    <property type="match status" value="1"/>
</dbReference>
<dbReference type="EMBL" id="BMRB01000010">
    <property type="protein sequence ID" value="GGS58420.1"/>
    <property type="molecule type" value="Genomic_DNA"/>
</dbReference>
<feature type="domain" description="Carboxylesterase type B" evidence="5">
    <location>
        <begin position="66"/>
        <end position="544"/>
    </location>
</feature>
<keyword evidence="3" id="KW-0732">Signal</keyword>
<feature type="chain" id="PRO_5038156057" description="Carboxylic ester hydrolase" evidence="3">
    <location>
        <begin position="26"/>
        <end position="548"/>
    </location>
</feature>
<organism evidence="6 7">
    <name type="scientific">Actinokineospora fastidiosa</name>
    <dbReference type="NCBI Taxonomy" id="1816"/>
    <lineage>
        <taxon>Bacteria</taxon>
        <taxon>Bacillati</taxon>
        <taxon>Actinomycetota</taxon>
        <taxon>Actinomycetes</taxon>
        <taxon>Pseudonocardiales</taxon>
        <taxon>Pseudonocardiaceae</taxon>
        <taxon>Actinokineospora</taxon>
    </lineage>
</organism>
<dbReference type="AlphaFoldDB" id="A0A918GU98"/>
<dbReference type="InterPro" id="IPR002018">
    <property type="entry name" value="CarbesteraseB"/>
</dbReference>
<dbReference type="GO" id="GO:0016787">
    <property type="term" value="F:hydrolase activity"/>
    <property type="evidence" value="ECO:0007669"/>
    <property type="project" value="UniProtKB-KW"/>
</dbReference>
<dbReference type="InterPro" id="IPR029058">
    <property type="entry name" value="AB_hydrolase_fold"/>
</dbReference>
<dbReference type="InterPro" id="IPR050309">
    <property type="entry name" value="Type-B_Carboxylest/Lipase"/>
</dbReference>
<keyword evidence="2 3" id="KW-0378">Hydrolase</keyword>
<feature type="region of interest" description="Disordered" evidence="4">
    <location>
        <begin position="23"/>
        <end position="65"/>
    </location>
</feature>
<dbReference type="InterPro" id="IPR019826">
    <property type="entry name" value="Carboxylesterase_B_AS"/>
</dbReference>
<dbReference type="PANTHER" id="PTHR11559">
    <property type="entry name" value="CARBOXYLESTERASE"/>
    <property type="match status" value="1"/>
</dbReference>
<comment type="similarity">
    <text evidence="1 3">Belongs to the type-B carboxylesterase/lipase family.</text>
</comment>
<evidence type="ECO:0000313" key="7">
    <source>
        <dbReference type="Proteomes" id="UP000660680"/>
    </source>
</evidence>
<evidence type="ECO:0000256" key="4">
    <source>
        <dbReference type="SAM" id="MobiDB-lite"/>
    </source>
</evidence>
<evidence type="ECO:0000256" key="1">
    <source>
        <dbReference type="ARBA" id="ARBA00005964"/>
    </source>
</evidence>
<evidence type="ECO:0000256" key="3">
    <source>
        <dbReference type="RuleBase" id="RU361235"/>
    </source>
</evidence>
<gene>
    <name evidence="6" type="ORF">GCM10010171_61740</name>
</gene>
<sequence length="548" mass="56505">MRTRRLAVALTAVALGGIMGGTAAAGQPDPGPSAPSDRGGAAAAELDRGPSAASDGAAAAGPGRGPVVVTDAGVLRGATSGTTDRFLGIPYAAPPVGELRWRPPGPVARWQGVREATRLSPRCPQNTTAATSEDCLFLNVHTPKGAARGRDRLPVMVYIHGGALTSGMGGNYDPTALVENGTVVVTINYRLGALGFLAHPALAAADGSAGNYGLMDQQAALRWVQRNIGSFGGSPDRVTIFGESAGGLSVLAHLASPGSAGLFSAAVNQSGAYNLRLQSLADAKADGGALSAAAGCPDQTAECLRSLPASALLAKQQPIGFLQTDGAVLPTSLDKAFRSGEFNRVPVVNGSTSDESTFFVATNYDMVGRRVTAENLVAEISAMTGVPAETAKRAAQLYPLADYPNPAAALAAAATDATFACPALELDGWLSRWVPTYAYEFADREAPQLYLPPVSFPYGASHASELQYLFGIGNAAFPARLTAEQERLAATMRGHWTAFATTGRPASAAVWPAYTAARPHMLSYAPPTPGRVADFPAAHRCGFWSAVD</sequence>
<dbReference type="RefSeq" id="WP_189214142.1">
    <property type="nucleotide sequence ID" value="NZ_BMRB01000010.1"/>
</dbReference>
<dbReference type="Proteomes" id="UP000660680">
    <property type="component" value="Unassembled WGS sequence"/>
</dbReference>